<keyword evidence="1" id="KW-0472">Membrane</keyword>
<dbReference type="AlphaFoldDB" id="A0A9D1LTQ1"/>
<protein>
    <submittedName>
        <fullName evidence="2">Stage III sporulation protein AF</fullName>
    </submittedName>
</protein>
<sequence>MKAYIMTIVGAALLAAFSDLLLPASWRKYVRIITGLIIITTIIAPLARFKQVDFFEDFKLDETVVEQGTVDLGGQIARELEQRVAQDAKERIAAEFNVDAEVRVRVQVNAQNQITQVEKIYVDGADVPAEAEAFLKEIYGAGEVVINE</sequence>
<keyword evidence="1" id="KW-0812">Transmembrane</keyword>
<evidence type="ECO:0000256" key="1">
    <source>
        <dbReference type="SAM" id="Phobius"/>
    </source>
</evidence>
<organism evidence="2 3">
    <name type="scientific">Candidatus Avimonoglobus intestinipullorum</name>
    <dbReference type="NCBI Taxonomy" id="2840699"/>
    <lineage>
        <taxon>Bacteria</taxon>
        <taxon>Bacillati</taxon>
        <taxon>Bacillota</taxon>
        <taxon>Clostridia</taxon>
        <taxon>Eubacteriales</taxon>
        <taxon>Candidatus Avimonoglobus</taxon>
    </lineage>
</organism>
<name>A0A9D1LTQ1_9FIRM</name>
<evidence type="ECO:0000313" key="3">
    <source>
        <dbReference type="Proteomes" id="UP000824111"/>
    </source>
</evidence>
<dbReference type="Proteomes" id="UP000824111">
    <property type="component" value="Unassembled WGS sequence"/>
</dbReference>
<feature type="transmembrane region" description="Helical" evidence="1">
    <location>
        <begin position="28"/>
        <end position="49"/>
    </location>
</feature>
<comment type="caution">
    <text evidence="2">The sequence shown here is derived from an EMBL/GenBank/DDBJ whole genome shotgun (WGS) entry which is preliminary data.</text>
</comment>
<reference evidence="2" key="1">
    <citation type="submission" date="2020-10" db="EMBL/GenBank/DDBJ databases">
        <authorList>
            <person name="Gilroy R."/>
        </authorList>
    </citation>
    <scope>NUCLEOTIDE SEQUENCE</scope>
    <source>
        <strain evidence="2">ChiSjej4B22-9803</strain>
    </source>
</reference>
<evidence type="ECO:0000313" key="2">
    <source>
        <dbReference type="EMBL" id="HIU47817.1"/>
    </source>
</evidence>
<dbReference type="EMBL" id="DVND01000012">
    <property type="protein sequence ID" value="HIU47817.1"/>
    <property type="molecule type" value="Genomic_DNA"/>
</dbReference>
<reference evidence="2" key="2">
    <citation type="journal article" date="2021" name="PeerJ">
        <title>Extensive microbial diversity within the chicken gut microbiome revealed by metagenomics and culture.</title>
        <authorList>
            <person name="Gilroy R."/>
            <person name="Ravi A."/>
            <person name="Getino M."/>
            <person name="Pursley I."/>
            <person name="Horton D.L."/>
            <person name="Alikhan N.F."/>
            <person name="Baker D."/>
            <person name="Gharbi K."/>
            <person name="Hall N."/>
            <person name="Watson M."/>
            <person name="Adriaenssens E.M."/>
            <person name="Foster-Nyarko E."/>
            <person name="Jarju S."/>
            <person name="Secka A."/>
            <person name="Antonio M."/>
            <person name="Oren A."/>
            <person name="Chaudhuri R.R."/>
            <person name="La Ragione R."/>
            <person name="Hildebrand F."/>
            <person name="Pallen M.J."/>
        </authorList>
    </citation>
    <scope>NUCLEOTIDE SEQUENCE</scope>
    <source>
        <strain evidence="2">ChiSjej4B22-9803</strain>
    </source>
</reference>
<keyword evidence="1" id="KW-1133">Transmembrane helix</keyword>
<dbReference type="Pfam" id="PF09581">
    <property type="entry name" value="Spore_III_AF"/>
    <property type="match status" value="1"/>
</dbReference>
<dbReference type="InterPro" id="IPR014245">
    <property type="entry name" value="Spore_III_AF"/>
</dbReference>
<proteinExistence type="predicted"/>
<accession>A0A9D1LTQ1</accession>
<gene>
    <name evidence="2" type="ORF">IAB04_00475</name>
</gene>